<evidence type="ECO:0000313" key="1">
    <source>
        <dbReference type="EMBL" id="KAF4711053.1"/>
    </source>
</evidence>
<sequence>MACLSGPRLPSHQLVTSLLRNFASATGGATQKQIINIADWVSQVRQSAQEGVVDRDFWRSVINNIRGPLADKLSVHHCAVLLHALATAGHAEFECMTLLNGRILGELEAMGLNEGEVPEKEEGAAADSGKADSEVALPSSCMSVSDCRLIARASGQSRMYDSQVLDVVAGVLVSRLSELHAGQLVSVLESYGRLPRLRRPMNGEEEEGHQPEAGNVQLLFEVAASVLPEYLPQLQSFQLCAIAQAYAKLGFLSPPLFSALCEELTTRLVSDDDLTAGSSRKRKPVTPLEAHRFIVSMATVVDIETVDDGLRDALRRCLEKMIKICLYYTTTQLDTKGCLQLMAALRKLKHYDEKFVNTRLLPTLNHHYMKSRAASAGDDGLARVHEGVLIVECLSAMPQATAMIARLRETIVYDVIEYIAEADLPSSDRAARELLSVMSRLMACLPSSESSAAVELWEASRPKLVRAVERRLPMSDSDLKRYLRICERVDDEEVASILSAELGATRR</sequence>
<evidence type="ECO:0000313" key="2">
    <source>
        <dbReference type="Proteomes" id="UP000553632"/>
    </source>
</evidence>
<reference evidence="1 2" key="1">
    <citation type="submission" date="2020-04" db="EMBL/GenBank/DDBJ databases">
        <title>Perkinsus olseni comparative genomics.</title>
        <authorList>
            <person name="Bogema D.R."/>
        </authorList>
    </citation>
    <scope>NUCLEOTIDE SEQUENCE [LARGE SCALE GENOMIC DNA]</scope>
    <source>
        <strain evidence="1 2">ATCC PRA-207</strain>
    </source>
</reference>
<keyword evidence="2" id="KW-1185">Reference proteome</keyword>
<dbReference type="Proteomes" id="UP000553632">
    <property type="component" value="Unassembled WGS sequence"/>
</dbReference>
<proteinExistence type="predicted"/>
<gene>
    <name evidence="1" type="ORF">FOZ63_025390</name>
</gene>
<accession>A0A7J6QRZ5</accession>
<comment type="caution">
    <text evidence="1">The sequence shown here is derived from an EMBL/GenBank/DDBJ whole genome shotgun (WGS) entry which is preliminary data.</text>
</comment>
<organism evidence="1 2">
    <name type="scientific">Perkinsus olseni</name>
    <name type="common">Perkinsus atlanticus</name>
    <dbReference type="NCBI Taxonomy" id="32597"/>
    <lineage>
        <taxon>Eukaryota</taxon>
        <taxon>Sar</taxon>
        <taxon>Alveolata</taxon>
        <taxon>Perkinsozoa</taxon>
        <taxon>Perkinsea</taxon>
        <taxon>Perkinsida</taxon>
        <taxon>Perkinsidae</taxon>
        <taxon>Perkinsus</taxon>
    </lineage>
</organism>
<name>A0A7J6QRZ5_PEROL</name>
<protein>
    <submittedName>
        <fullName evidence="1">Uncharacterized protein</fullName>
    </submittedName>
</protein>
<dbReference type="EMBL" id="JABANO010030935">
    <property type="protein sequence ID" value="KAF4711053.1"/>
    <property type="molecule type" value="Genomic_DNA"/>
</dbReference>
<dbReference type="AlphaFoldDB" id="A0A7J6QRZ5"/>